<dbReference type="AlphaFoldDB" id="O54469"/>
<organism evidence="2">
    <name type="scientific">Staphylococcus aureus</name>
    <dbReference type="NCBI Taxonomy" id="1280"/>
    <lineage>
        <taxon>Bacteria</taxon>
        <taxon>Bacillati</taxon>
        <taxon>Bacillota</taxon>
        <taxon>Bacilli</taxon>
        <taxon>Bacillales</taxon>
        <taxon>Staphylococcaceae</taxon>
        <taxon>Staphylococcus</taxon>
    </lineage>
</organism>
<evidence type="ECO:0000256" key="1">
    <source>
        <dbReference type="SAM" id="Phobius"/>
    </source>
</evidence>
<reference evidence="2" key="2">
    <citation type="submission" date="2002-01" db="EMBL/GenBank/DDBJ databases">
        <authorList>
            <person name="Barry P.C."/>
            <person name="Novick R.P."/>
        </authorList>
    </citation>
    <scope>NUCLEOTIDE SEQUENCE</scope>
    <source>
        <strain evidence="2">RN4282</strain>
    </source>
</reference>
<feature type="transmembrane region" description="Helical" evidence="1">
    <location>
        <begin position="56"/>
        <end position="79"/>
    </location>
</feature>
<sequence length="83" mass="10063">MICFNVFRPYNRQIQTFTINHINNWLTNIHLNTSVFFKFSDNIKRFLIPPNPKHNIGMLTTCICAVTFIIKVIFFKYTFYFYK</sequence>
<keyword evidence="1" id="KW-1133">Transmembrane helix</keyword>
<protein>
    <submittedName>
        <fullName evidence="2">Orf12</fullName>
    </submittedName>
</protein>
<proteinExistence type="predicted"/>
<evidence type="ECO:0000313" key="2">
    <source>
        <dbReference type="EMBL" id="AAC28961.2"/>
    </source>
</evidence>
<reference evidence="2" key="1">
    <citation type="journal article" date="1998" name="Mol. Microbiol.">
        <title>The gene for toxic shock toxin is carried by a family of mobile pathogenicity islands in Staphylococcus aureus.</title>
        <authorList>
            <person name="Lindsay J.A."/>
            <person name="Ruzin A."/>
            <person name="Ross H.F."/>
            <person name="Kurepina N."/>
            <person name="Novick R.P."/>
        </authorList>
    </citation>
    <scope>NUCLEOTIDE SEQUENCE</scope>
    <source>
        <strain evidence="2">RN4282</strain>
    </source>
</reference>
<dbReference type="EMBL" id="U93688">
    <property type="protein sequence ID" value="AAC28961.2"/>
    <property type="molecule type" value="Genomic_DNA"/>
</dbReference>
<keyword evidence="1" id="KW-0812">Transmembrane</keyword>
<name>O54469_STAAU</name>
<accession>O54469</accession>
<keyword evidence="1" id="KW-0472">Membrane</keyword>